<evidence type="ECO:0000256" key="4">
    <source>
        <dbReference type="ARBA" id="ARBA00022643"/>
    </source>
</evidence>
<feature type="transmembrane region" description="Helical" evidence="10">
    <location>
        <begin position="106"/>
        <end position="124"/>
    </location>
</feature>
<comment type="cofactor">
    <cofactor evidence="10">
        <name>FMN</name>
        <dbReference type="ChEBI" id="CHEBI:58210"/>
    </cofactor>
</comment>
<evidence type="ECO:0000256" key="7">
    <source>
        <dbReference type="ARBA" id="ARBA00022982"/>
    </source>
</evidence>
<dbReference type="RefSeq" id="WP_005279055.1">
    <property type="nucleotide sequence ID" value="NZ_AALC02000073.1"/>
</dbReference>
<keyword evidence="1 10" id="KW-0813">Transport</keyword>
<keyword evidence="10" id="KW-1003">Cell membrane</keyword>
<keyword evidence="8 10" id="KW-1133">Transmembrane helix</keyword>
<evidence type="ECO:0000313" key="11">
    <source>
        <dbReference type="EMBL" id="EEQ05080.1"/>
    </source>
</evidence>
<evidence type="ECO:0000256" key="2">
    <source>
        <dbReference type="ARBA" id="ARBA00022553"/>
    </source>
</evidence>
<keyword evidence="3 10" id="KW-0285">Flavoprotein</keyword>
<name>A0ABP2E273_YERBE</name>
<evidence type="ECO:0000256" key="1">
    <source>
        <dbReference type="ARBA" id="ARBA00022448"/>
    </source>
</evidence>
<feature type="transmembrane region" description="Helical" evidence="10">
    <location>
        <begin position="229"/>
        <end position="246"/>
    </location>
</feature>
<feature type="transmembrane region" description="Helical" evidence="10">
    <location>
        <begin position="31"/>
        <end position="49"/>
    </location>
</feature>
<feature type="modified residue" description="FMN phosphoryl threonine" evidence="10">
    <location>
        <position position="198"/>
    </location>
</feature>
<feature type="transmembrane region" description="Helical" evidence="10">
    <location>
        <begin position="333"/>
        <end position="351"/>
    </location>
</feature>
<comment type="caution">
    <text evidence="11">The sequence shown here is derived from an EMBL/GenBank/DDBJ whole genome shotgun (WGS) entry which is preliminary data.</text>
</comment>
<evidence type="ECO:0000256" key="3">
    <source>
        <dbReference type="ARBA" id="ARBA00022630"/>
    </source>
</evidence>
<feature type="transmembrane region" description="Helical" evidence="10">
    <location>
        <begin position="309"/>
        <end position="327"/>
    </location>
</feature>
<keyword evidence="6 10" id="KW-1278">Translocase</keyword>
<protein>
    <recommendedName>
        <fullName evidence="10">Ion-translocating oxidoreductase complex subunit D</fullName>
        <ecNumber evidence="10">7.-.-.-</ecNumber>
    </recommendedName>
    <alternativeName>
        <fullName evidence="10">Rnf electron transport complex subunit D</fullName>
    </alternativeName>
</protein>
<dbReference type="EMBL" id="AALC02000073">
    <property type="protein sequence ID" value="EEQ05080.1"/>
    <property type="molecule type" value="Genomic_DNA"/>
</dbReference>
<keyword evidence="2 10" id="KW-0597">Phosphoprotein</keyword>
<accession>A0ABP2E273</accession>
<evidence type="ECO:0000256" key="8">
    <source>
        <dbReference type="ARBA" id="ARBA00022989"/>
    </source>
</evidence>
<dbReference type="HAMAP" id="MF_00462">
    <property type="entry name" value="RsxD_RnfD"/>
    <property type="match status" value="1"/>
</dbReference>
<keyword evidence="7 10" id="KW-0249">Electron transport</keyword>
<dbReference type="NCBIfam" id="TIGR01946">
    <property type="entry name" value="rnfD"/>
    <property type="match status" value="1"/>
</dbReference>
<evidence type="ECO:0000256" key="10">
    <source>
        <dbReference type="HAMAP-Rule" id="MF_00462"/>
    </source>
</evidence>
<dbReference type="EC" id="7.-.-.-" evidence="10"/>
<comment type="function">
    <text evidence="10">Part of a membrane-bound complex that couples electron transfer with translocation of ions across the membrane.</text>
</comment>
<dbReference type="InterPro" id="IPR004338">
    <property type="entry name" value="NqrB/RnfD"/>
</dbReference>
<feature type="transmembrane region" description="Helical" evidence="10">
    <location>
        <begin position="80"/>
        <end position="100"/>
    </location>
</feature>
<dbReference type="Proteomes" id="UP000010319">
    <property type="component" value="Unassembled WGS sequence"/>
</dbReference>
<comment type="subunit">
    <text evidence="10">The complex is composed of six subunits: RnfA, RnfB, RnfC, RnfD, RnfE and RnfG.</text>
</comment>
<feature type="transmembrane region" description="Helical" evidence="10">
    <location>
        <begin position="55"/>
        <end position="73"/>
    </location>
</feature>
<organism evidence="11 12">
    <name type="scientific">Yersinia bercovieri ATCC 43970</name>
    <dbReference type="NCBI Taxonomy" id="349968"/>
    <lineage>
        <taxon>Bacteria</taxon>
        <taxon>Pseudomonadati</taxon>
        <taxon>Pseudomonadota</taxon>
        <taxon>Gammaproteobacteria</taxon>
        <taxon>Enterobacterales</taxon>
        <taxon>Yersiniaceae</taxon>
        <taxon>Yersinia</taxon>
    </lineage>
</organism>
<proteinExistence type="inferred from homology"/>
<keyword evidence="12" id="KW-1185">Reference proteome</keyword>
<evidence type="ECO:0000256" key="6">
    <source>
        <dbReference type="ARBA" id="ARBA00022967"/>
    </source>
</evidence>
<dbReference type="PANTHER" id="PTHR30578">
    <property type="entry name" value="ELECTRON TRANSPORT COMPLEX PROTEIN RNFD"/>
    <property type="match status" value="1"/>
</dbReference>
<keyword evidence="10" id="KW-0997">Cell inner membrane</keyword>
<sequence length="370" mass="40109">MKFRPVTPTQNRGLQIASSPFTHNQRSTRSIMLLVILACIPGILAQTYFFGYGTLIQVALAMITALLAEGAVLQLRKQPVLIRLQDNSALLTGLLLGISLPPLAPWWMIVLGTLFAIVIAKQLYGGLGQNPFNPAMVGYVVLLISFPVQMTSWLPPLPLQGTPVGFYDSLLTIFTGYTHSGADIHQLQIGFDGVSQATPLDSFKTALRSQPAAQILQQPIFGGTLAGVGWQWVNLGFLAGGLLLLWRRAIHWQIPVSFLLALAGCAAISWSVAPQSFASPMLHLFSGATMLGAFFIATDPVSASTTPRGRLIFGALIGILVWLIRVYGGYPDGVAFAVLLANITVPLIDHYTQPRVYGHHRADKRSRTNK</sequence>
<dbReference type="NCBIfam" id="NF002011">
    <property type="entry name" value="PRK00816.1"/>
    <property type="match status" value="1"/>
</dbReference>
<feature type="transmembrane region" description="Helical" evidence="10">
    <location>
        <begin position="278"/>
        <end position="297"/>
    </location>
</feature>
<dbReference type="Pfam" id="PF03116">
    <property type="entry name" value="NQR2_RnfD_RnfE"/>
    <property type="match status" value="1"/>
</dbReference>
<dbReference type="PANTHER" id="PTHR30578:SF0">
    <property type="entry name" value="ION-TRANSLOCATING OXIDOREDUCTASE COMPLEX SUBUNIT D"/>
    <property type="match status" value="1"/>
</dbReference>
<evidence type="ECO:0000313" key="12">
    <source>
        <dbReference type="Proteomes" id="UP000010319"/>
    </source>
</evidence>
<gene>
    <name evidence="10" type="primary">rnfD</name>
    <name evidence="11" type="ORF">yberc0001_36310</name>
</gene>
<evidence type="ECO:0000256" key="5">
    <source>
        <dbReference type="ARBA" id="ARBA00022692"/>
    </source>
</evidence>
<reference evidence="11" key="1">
    <citation type="submission" date="2008-12" db="EMBL/GenBank/DDBJ databases">
        <title>Annotation of the Yersinia bercovieri ATCC 43970 genome.</title>
        <authorList>
            <person name="Read T.D."/>
            <person name="Akmal A."/>
            <person name="Bishop-Lilly K."/>
            <person name="Chen P.E."/>
            <person name="Cook C."/>
            <person name="Kiley M.P."/>
            <person name="Lentz S."/>
            <person name="Mateczun A."/>
            <person name="Nagarajan N."/>
            <person name="Nolan N."/>
            <person name="Osborne B.I."/>
            <person name="Pop M."/>
            <person name="Sozhamannan S."/>
            <person name="Stewart A.C."/>
            <person name="Sulakvelidze A."/>
            <person name="Thomason B."/>
            <person name="Willner K."/>
            <person name="Zwick M.E."/>
        </authorList>
    </citation>
    <scope>NUCLEOTIDE SEQUENCE [LARGE SCALE GENOMIC DNA]</scope>
    <source>
        <strain evidence="11">ATCC 43970</strain>
    </source>
</reference>
<comment type="similarity">
    <text evidence="10">Belongs to the NqrB/RnfD family.</text>
</comment>
<comment type="subcellular location">
    <subcellularLocation>
        <location evidence="10">Cell inner membrane</location>
        <topology evidence="10">Multi-pass membrane protein</topology>
    </subcellularLocation>
</comment>
<feature type="transmembrane region" description="Helical" evidence="10">
    <location>
        <begin position="136"/>
        <end position="154"/>
    </location>
</feature>
<keyword evidence="5 10" id="KW-0812">Transmembrane</keyword>
<keyword evidence="9 10" id="KW-0472">Membrane</keyword>
<feature type="transmembrane region" description="Helical" evidence="10">
    <location>
        <begin position="253"/>
        <end position="272"/>
    </location>
</feature>
<evidence type="ECO:0000256" key="9">
    <source>
        <dbReference type="ARBA" id="ARBA00023136"/>
    </source>
</evidence>
<dbReference type="InterPro" id="IPR011303">
    <property type="entry name" value="RnfD_bac"/>
</dbReference>
<keyword evidence="4 10" id="KW-0288">FMN</keyword>